<protein>
    <recommendedName>
        <fullName evidence="3">PilS cassette</fullName>
    </recommendedName>
</protein>
<evidence type="ECO:0000313" key="2">
    <source>
        <dbReference type="Proteomes" id="UP000182715"/>
    </source>
</evidence>
<dbReference type="EMBL" id="CVTF01000047">
    <property type="protein sequence ID" value="CRY99097.1"/>
    <property type="molecule type" value="Genomic_DNA"/>
</dbReference>
<dbReference type="Proteomes" id="UP000182715">
    <property type="component" value="Unassembled WGS sequence"/>
</dbReference>
<evidence type="ECO:0000313" key="1">
    <source>
        <dbReference type="EMBL" id="CRY99097.1"/>
    </source>
</evidence>
<evidence type="ECO:0008006" key="3">
    <source>
        <dbReference type="Google" id="ProtNLM"/>
    </source>
</evidence>
<name>A0A0H5QAL0_NEIMI</name>
<accession>A0A0H5QAL0</accession>
<organism evidence="1 2">
    <name type="scientific">Neisseria meningitidis serogroup B</name>
    <dbReference type="NCBI Taxonomy" id="491"/>
    <lineage>
        <taxon>Bacteria</taxon>
        <taxon>Pseudomonadati</taxon>
        <taxon>Pseudomonadota</taxon>
        <taxon>Betaproteobacteria</taxon>
        <taxon>Neisseriales</taxon>
        <taxon>Neisseriaceae</taxon>
        <taxon>Neisseria</taxon>
    </lineage>
</organism>
<proteinExistence type="predicted"/>
<sequence>VELRKPYLSDEFLCGQIWIPACAGMTGFNNLPYHNTVAVDCGEPRQFAESNGFVGVAA</sequence>
<reference evidence="1 2" key="1">
    <citation type="submission" date="2014-11" db="EMBL/GenBank/DDBJ databases">
        <authorList>
            <person name="Diene M.Seydina."/>
        </authorList>
    </citation>
    <scope>NUCLEOTIDE SEQUENCE [LARGE SCALE GENOMIC DNA]</scope>
    <source>
        <strain evidence="1 2">Neisseria meningitidis CHUV</strain>
    </source>
</reference>
<feature type="non-terminal residue" evidence="1">
    <location>
        <position position="1"/>
    </location>
</feature>
<dbReference type="AlphaFoldDB" id="A0A0H5QAL0"/>